<proteinExistence type="predicted"/>
<accession>A0AAW1SBK3</accession>
<reference evidence="4 5" key="1">
    <citation type="journal article" date="2024" name="Nat. Commun.">
        <title>Phylogenomics reveals the evolutionary origins of lichenization in chlorophyte algae.</title>
        <authorList>
            <person name="Puginier C."/>
            <person name="Libourel C."/>
            <person name="Otte J."/>
            <person name="Skaloud P."/>
            <person name="Haon M."/>
            <person name="Grisel S."/>
            <person name="Petersen M."/>
            <person name="Berrin J.G."/>
            <person name="Delaux P.M."/>
            <person name="Dal Grande F."/>
            <person name="Keller J."/>
        </authorList>
    </citation>
    <scope>NUCLEOTIDE SEQUENCE [LARGE SCALE GENOMIC DNA]</scope>
    <source>
        <strain evidence="4 5">SAG 2145</strain>
    </source>
</reference>
<keyword evidence="5" id="KW-1185">Reference proteome</keyword>
<feature type="compositionally biased region" description="Polar residues" evidence="2">
    <location>
        <begin position="1021"/>
        <end position="1031"/>
    </location>
</feature>
<dbReference type="GO" id="GO:0071786">
    <property type="term" value="P:endoplasmic reticulum tubular network organization"/>
    <property type="evidence" value="ECO:0007669"/>
    <property type="project" value="InterPro"/>
</dbReference>
<feature type="compositionally biased region" description="Basic and acidic residues" evidence="2">
    <location>
        <begin position="1009"/>
        <end position="1020"/>
    </location>
</feature>
<dbReference type="PANTHER" id="PTHR22166:SF12">
    <property type="entry name" value="ENDOPLASMIC RETICULUM JUNCTION FORMATION PROTEIN LUNAPARK"/>
    <property type="match status" value="1"/>
</dbReference>
<dbReference type="EMBL" id="JALJOS010000002">
    <property type="protein sequence ID" value="KAK9842949.1"/>
    <property type="molecule type" value="Genomic_DNA"/>
</dbReference>
<feature type="transmembrane region" description="Helical" evidence="3">
    <location>
        <begin position="49"/>
        <end position="67"/>
    </location>
</feature>
<feature type="coiled-coil region" evidence="1">
    <location>
        <begin position="529"/>
        <end position="796"/>
    </location>
</feature>
<keyword evidence="3" id="KW-0472">Membrane</keyword>
<dbReference type="GO" id="GO:0071782">
    <property type="term" value="C:endoplasmic reticulum tubular network"/>
    <property type="evidence" value="ECO:0007669"/>
    <property type="project" value="TreeGrafter"/>
</dbReference>
<gene>
    <name evidence="4" type="ORF">WJX74_004808</name>
</gene>
<feature type="region of interest" description="Disordered" evidence="2">
    <location>
        <begin position="984"/>
        <end position="1152"/>
    </location>
</feature>
<dbReference type="PANTHER" id="PTHR22166">
    <property type="entry name" value="ENDOPLASMIC RETICULUM JUNCTION FORMATION PROTEIN LUNAPARK"/>
    <property type="match status" value="1"/>
</dbReference>
<name>A0AAW1SBK3_9CHLO</name>
<dbReference type="InterPro" id="IPR040115">
    <property type="entry name" value="Lnp"/>
</dbReference>
<feature type="compositionally biased region" description="Polar residues" evidence="2">
    <location>
        <begin position="1080"/>
        <end position="1092"/>
    </location>
</feature>
<evidence type="ECO:0000256" key="3">
    <source>
        <dbReference type="SAM" id="Phobius"/>
    </source>
</evidence>
<organism evidence="4 5">
    <name type="scientific">Apatococcus lobatus</name>
    <dbReference type="NCBI Taxonomy" id="904363"/>
    <lineage>
        <taxon>Eukaryota</taxon>
        <taxon>Viridiplantae</taxon>
        <taxon>Chlorophyta</taxon>
        <taxon>core chlorophytes</taxon>
        <taxon>Trebouxiophyceae</taxon>
        <taxon>Chlorellales</taxon>
        <taxon>Chlorellaceae</taxon>
        <taxon>Apatococcus</taxon>
    </lineage>
</organism>
<evidence type="ECO:0000256" key="2">
    <source>
        <dbReference type="SAM" id="MobiDB-lite"/>
    </source>
</evidence>
<evidence type="ECO:0000256" key="1">
    <source>
        <dbReference type="SAM" id="Coils"/>
    </source>
</evidence>
<keyword evidence="3" id="KW-0812">Transmembrane</keyword>
<comment type="caution">
    <text evidence="4">The sequence shown here is derived from an EMBL/GenBank/DDBJ whole genome shotgun (WGS) entry which is preliminary data.</text>
</comment>
<protein>
    <submittedName>
        <fullName evidence="4">Uncharacterized protein</fullName>
    </submittedName>
</protein>
<feature type="coiled-coil region" evidence="1">
    <location>
        <begin position="228"/>
        <end position="272"/>
    </location>
</feature>
<keyword evidence="3" id="KW-1133">Transmembrane helix</keyword>
<feature type="compositionally biased region" description="Low complexity" evidence="2">
    <location>
        <begin position="1066"/>
        <end position="1079"/>
    </location>
</feature>
<sequence length="1152" mass="126120">MGALFSRVGSDPYYASYERSFEHINKEKTRLQQVLAIRAQQQRTLKTRFLTFSVPMAVIAFAWAAWVRQQPVGTYTSQEHFVRMLPVFLVPASAYGLYVALSWVLRWVEIRDRARLTGLQAKLKKMLNELKDSTRYQKTFQLLQKFDPDFQPPTPAPAMLTPGPRGGRLRHMQSAPGSPSTPIMQGLRAGPINSPIPPSTARPKANNFVLSALDHLANVTMGSDPVLVSAVREAKQQAEKLREQLQASEMLAAKLKEDNAALRARLKEDEQAAPDVHTELGISLSGAGESDLAVCTAPAASTMALPGPDPPPPGNTQATIKLKELHRKKLKRDSEEVVKSFHTAGSDDEKRELRKQVTELQKELDGRTEDLRVALEHHKRVSKYEEEVGKFCEYLSQREAEDQAAFNRQTNLLNQANYTREQLSIRLKEKADEQDASSAACVELEKRLRDEGAAHESASSEYQDSIKNLDGQLVAMRERIASLEDNLANTTATVDRTNEALQDAHAQHDLMQDLQHTTEKAKLGLKGDIMSLQHRQAELADELEEAVAARDQAQEVNESLIKQLGDAEDHRAARDNDVAIMRKAMAAQQASMNQLSVEKEAIQAQLASAQQTVQQLEPLKAQLAEQRAQTERLKEKEIETGSMLKDMRQQHADMQSELQASSQKLEDLMDLKIQLKEANERIITLEAEVAAVEAGQAQTCLRQAENQVASSRQESETAKKALDDALQQACDARSKASAAERQLDIVRHELQAQQKQLQHLREQQSQQDLSASSAELDILRAEVTAAAAKLSQLNEQHNAKLGETVKLNDKVMSQQQDLVIAAQQQTEQQALQAELQAARSAQEHVQADLRASLERANQDSQQQQATNVQQLAELTELRRQIHYLRTGKGPAARRDSGMATSPGDPEQDEPLAAHAEDAAHSGGASMAHVGLPQPAQSSPPPARTSFAPGRRTLAHGTEASSYQAAGSAALEVVKEHIIAPAINQAAQPCGPQPIVQGSTDDDTNGGSHSDQHLGDERSGKDVSQATLSSQRLPAEGQAGRSHTQSIPQAPSAKAGLSPKVEKRITRTTSRTTSRAPSASVQPARSTVSTRSKAISKSKAPQKKRAAVSGVTATQDPSAGPAIDLPQPGHSHSGTTSIAARVRRQHVKEHRGE</sequence>
<feature type="region of interest" description="Disordered" evidence="2">
    <location>
        <begin position="884"/>
        <end position="949"/>
    </location>
</feature>
<dbReference type="Proteomes" id="UP001438707">
    <property type="component" value="Unassembled WGS sequence"/>
</dbReference>
<dbReference type="AlphaFoldDB" id="A0AAW1SBK3"/>
<evidence type="ECO:0000313" key="5">
    <source>
        <dbReference type="Proteomes" id="UP001438707"/>
    </source>
</evidence>
<keyword evidence="1" id="KW-0175">Coiled coil</keyword>
<feature type="compositionally biased region" description="Basic residues" evidence="2">
    <location>
        <begin position="1093"/>
        <end position="1105"/>
    </location>
</feature>
<feature type="compositionally biased region" description="Basic residues" evidence="2">
    <location>
        <begin position="1140"/>
        <end position="1152"/>
    </location>
</feature>
<evidence type="ECO:0000313" key="4">
    <source>
        <dbReference type="EMBL" id="KAK9842949.1"/>
    </source>
</evidence>
<feature type="region of interest" description="Disordered" evidence="2">
    <location>
        <begin position="333"/>
        <end position="352"/>
    </location>
</feature>
<feature type="coiled-coil region" evidence="1">
    <location>
        <begin position="466"/>
        <end position="500"/>
    </location>
</feature>